<dbReference type="PANTHER" id="PTHR42913:SF3">
    <property type="entry name" value="64 KDA MITOCHONDRIAL NADH DEHYDROGENASE (EUROFUNG)"/>
    <property type="match status" value="1"/>
</dbReference>
<keyword evidence="4" id="KW-0274">FAD</keyword>
<reference evidence="7 8" key="1">
    <citation type="submission" date="2021-04" db="EMBL/GenBank/DDBJ databases">
        <title>Nocardia tengchongensis.</title>
        <authorList>
            <person name="Zhuang k."/>
            <person name="Ran Y."/>
            <person name="Li W."/>
        </authorList>
    </citation>
    <scope>NUCLEOTIDE SEQUENCE [LARGE SCALE GENOMIC DNA]</scope>
    <source>
        <strain evidence="7 8">CFH S0057</strain>
    </source>
</reference>
<dbReference type="Pfam" id="PF07992">
    <property type="entry name" value="Pyr_redox_2"/>
    <property type="match status" value="1"/>
</dbReference>
<organism evidence="7 8">
    <name type="scientific">Nocardia tengchongensis</name>
    <dbReference type="NCBI Taxonomy" id="2055889"/>
    <lineage>
        <taxon>Bacteria</taxon>
        <taxon>Bacillati</taxon>
        <taxon>Actinomycetota</taxon>
        <taxon>Actinomycetes</taxon>
        <taxon>Mycobacteriales</taxon>
        <taxon>Nocardiaceae</taxon>
        <taxon>Nocardia</taxon>
    </lineage>
</organism>
<protein>
    <submittedName>
        <fullName evidence="7">FAD-dependent oxidoreductase</fullName>
    </submittedName>
</protein>
<dbReference type="Proteomes" id="UP000683310">
    <property type="component" value="Chromosome"/>
</dbReference>
<dbReference type="InterPro" id="IPR036188">
    <property type="entry name" value="FAD/NAD-bd_sf"/>
</dbReference>
<evidence type="ECO:0000259" key="6">
    <source>
        <dbReference type="Pfam" id="PF07992"/>
    </source>
</evidence>
<evidence type="ECO:0000256" key="1">
    <source>
        <dbReference type="ARBA" id="ARBA00001974"/>
    </source>
</evidence>
<comment type="cofactor">
    <cofactor evidence="1">
        <name>FAD</name>
        <dbReference type="ChEBI" id="CHEBI:57692"/>
    </cofactor>
</comment>
<evidence type="ECO:0000313" key="8">
    <source>
        <dbReference type="Proteomes" id="UP000683310"/>
    </source>
</evidence>
<keyword evidence="3" id="KW-0285">Flavoprotein</keyword>
<dbReference type="InterPro" id="IPR023753">
    <property type="entry name" value="FAD/NAD-binding_dom"/>
</dbReference>
<sequence length="360" mass="38305">MTEQHRIVVLGAGYAGLAAAQQANKAKGARVTVIDLHTEFVDRVRLHQVVAGQDVQRWELRKALQDKGIEFVNGRAERIDTAARRVELATGDAVEYDSLIYALGSRADLSMVPGAADYAYTVATSEDVQRIPELTGRVAVVGAGATGLETATELAESRPDLQVALVSSDEPGGWLIPKAVEHIRTVLDRLGVEVQVAKVAAVTATGLELVDGGRIDADIVLWTTGFMVPEVAARSGLPVDARNRVLVDEHLRVPGAEGVYAVGDAAVMMGHNGRVARMSCQAAQPAGKYLGAAVAARLRGKQPAPFQARFVLTCISLGRRDAVVQFMKADDSNGNTVLTGRTGVWIKEQIVTMVGRAAKP</sequence>
<dbReference type="InterPro" id="IPR051169">
    <property type="entry name" value="NADH-Q_oxidoreductase"/>
</dbReference>
<dbReference type="EMBL" id="CP074371">
    <property type="protein sequence ID" value="QVI22259.1"/>
    <property type="molecule type" value="Genomic_DNA"/>
</dbReference>
<dbReference type="PRINTS" id="PR00368">
    <property type="entry name" value="FADPNR"/>
</dbReference>
<evidence type="ECO:0000313" key="7">
    <source>
        <dbReference type="EMBL" id="QVI22259.1"/>
    </source>
</evidence>
<feature type="domain" description="FAD/NAD(P)-binding" evidence="6">
    <location>
        <begin position="6"/>
        <end position="286"/>
    </location>
</feature>
<evidence type="ECO:0000256" key="4">
    <source>
        <dbReference type="ARBA" id="ARBA00022827"/>
    </source>
</evidence>
<dbReference type="PRINTS" id="PR00469">
    <property type="entry name" value="PNDRDTASEII"/>
</dbReference>
<dbReference type="PANTHER" id="PTHR42913">
    <property type="entry name" value="APOPTOSIS-INDUCING FACTOR 1"/>
    <property type="match status" value="1"/>
</dbReference>
<evidence type="ECO:0000256" key="2">
    <source>
        <dbReference type="ARBA" id="ARBA00005272"/>
    </source>
</evidence>
<evidence type="ECO:0000256" key="5">
    <source>
        <dbReference type="ARBA" id="ARBA00023002"/>
    </source>
</evidence>
<evidence type="ECO:0000256" key="3">
    <source>
        <dbReference type="ARBA" id="ARBA00022630"/>
    </source>
</evidence>
<gene>
    <name evidence="7" type="ORF">KHQ06_03905</name>
</gene>
<name>A0ABX8CRS9_9NOCA</name>
<proteinExistence type="inferred from homology"/>
<dbReference type="RefSeq" id="WP_213558342.1">
    <property type="nucleotide sequence ID" value="NZ_JBHZDI010000074.1"/>
</dbReference>
<keyword evidence="5" id="KW-0560">Oxidoreductase</keyword>
<accession>A0ABX8CRS9</accession>
<keyword evidence="8" id="KW-1185">Reference proteome</keyword>
<dbReference type="Gene3D" id="3.50.50.100">
    <property type="match status" value="1"/>
</dbReference>
<comment type="similarity">
    <text evidence="2">Belongs to the NADH dehydrogenase family.</text>
</comment>
<dbReference type="SUPFAM" id="SSF51905">
    <property type="entry name" value="FAD/NAD(P)-binding domain"/>
    <property type="match status" value="1"/>
</dbReference>